<sequence>MYRVDKLQVSSFAPPNRVLDLYLFINPIGYECYKFEQEINRFITEAPCKINYKILPYHNIKTMSEYMHRLGIENGDFNYRNQLYLTVYQVSLAYKAAMMQGCKRGRKFLFALQRALHQDKIPISEELVFRTADKEGLDLAEFKEDHYSRLTKDAYTTDQHVAQEMGITSTPSLVIFDNLSEDYGIMVQNEITTAALLNLVKQKNKPRSTNCKKKQHTHGDHMHAVKWQRHSNES</sequence>
<dbReference type="InterPro" id="IPR036249">
    <property type="entry name" value="Thioredoxin-like_sf"/>
</dbReference>
<protein>
    <submittedName>
        <fullName evidence="2">Oxidoreductase</fullName>
    </submittedName>
</protein>
<name>A0A3D4S3V8_9ENTE</name>
<evidence type="ECO:0000313" key="3">
    <source>
        <dbReference type="Proteomes" id="UP000262195"/>
    </source>
</evidence>
<dbReference type="SUPFAM" id="SSF52833">
    <property type="entry name" value="Thioredoxin-like"/>
    <property type="match status" value="1"/>
</dbReference>
<feature type="compositionally biased region" description="Basic residues" evidence="1">
    <location>
        <begin position="224"/>
        <end position="234"/>
    </location>
</feature>
<dbReference type="EMBL" id="DQHO01000016">
    <property type="protein sequence ID" value="HCS93515.1"/>
    <property type="molecule type" value="Genomic_DNA"/>
</dbReference>
<dbReference type="RefSeq" id="WP_022796344.1">
    <property type="nucleotide sequence ID" value="NZ_JBQEAI010000051.1"/>
</dbReference>
<organism evidence="2 3">
    <name type="scientific">Bavariicoccus seileri</name>
    <dbReference type="NCBI Taxonomy" id="549685"/>
    <lineage>
        <taxon>Bacteria</taxon>
        <taxon>Bacillati</taxon>
        <taxon>Bacillota</taxon>
        <taxon>Bacilli</taxon>
        <taxon>Lactobacillales</taxon>
        <taxon>Enterococcaceae</taxon>
        <taxon>Bavariicoccus</taxon>
    </lineage>
</organism>
<feature type="region of interest" description="Disordered" evidence="1">
    <location>
        <begin position="204"/>
        <end position="234"/>
    </location>
</feature>
<feature type="compositionally biased region" description="Basic residues" evidence="1">
    <location>
        <begin position="204"/>
        <end position="216"/>
    </location>
</feature>
<dbReference type="AlphaFoldDB" id="A0A3D4S3V8"/>
<comment type="caution">
    <text evidence="2">The sequence shown here is derived from an EMBL/GenBank/DDBJ whole genome shotgun (WGS) entry which is preliminary data.</text>
</comment>
<reference evidence="2 3" key="1">
    <citation type="journal article" date="2018" name="Nat. Biotechnol.">
        <title>A standardized bacterial taxonomy based on genome phylogeny substantially revises the tree of life.</title>
        <authorList>
            <person name="Parks D.H."/>
            <person name="Chuvochina M."/>
            <person name="Waite D.W."/>
            <person name="Rinke C."/>
            <person name="Skarshewski A."/>
            <person name="Chaumeil P.A."/>
            <person name="Hugenholtz P."/>
        </authorList>
    </citation>
    <scope>NUCLEOTIDE SEQUENCE [LARGE SCALE GENOMIC DNA]</scope>
    <source>
        <strain evidence="2">UBA11306</strain>
    </source>
</reference>
<dbReference type="Gene3D" id="3.40.30.10">
    <property type="entry name" value="Glutaredoxin"/>
    <property type="match status" value="1"/>
</dbReference>
<dbReference type="Proteomes" id="UP000262195">
    <property type="component" value="Unassembled WGS sequence"/>
</dbReference>
<dbReference type="Pfam" id="PF13743">
    <property type="entry name" value="Thioredoxin_5"/>
    <property type="match status" value="1"/>
</dbReference>
<evidence type="ECO:0000256" key="1">
    <source>
        <dbReference type="SAM" id="MobiDB-lite"/>
    </source>
</evidence>
<accession>A0A3D4S3V8</accession>
<proteinExistence type="predicted"/>
<evidence type="ECO:0000313" key="2">
    <source>
        <dbReference type="EMBL" id="HCS93515.1"/>
    </source>
</evidence>
<dbReference type="STRING" id="1121105.GCA_000421665_01076"/>
<gene>
    <name evidence="2" type="ORF">DIW15_02255</name>
</gene>